<protein>
    <recommendedName>
        <fullName evidence="2">SCP domain-containing protein</fullName>
    </recommendedName>
</protein>
<dbReference type="EMBL" id="PJQM01002294">
    <property type="protein sequence ID" value="RCH96538.1"/>
    <property type="molecule type" value="Genomic_DNA"/>
</dbReference>
<evidence type="ECO:0000259" key="2">
    <source>
        <dbReference type="SMART" id="SM00198"/>
    </source>
</evidence>
<dbReference type="InterPro" id="IPR018244">
    <property type="entry name" value="Allrgn_V5/Tpx1_CS"/>
</dbReference>
<feature type="signal peptide" evidence="1">
    <location>
        <begin position="1"/>
        <end position="26"/>
    </location>
</feature>
<organism evidence="3 4">
    <name type="scientific">Rhizopus stolonifer</name>
    <name type="common">Rhizopus nigricans</name>
    <dbReference type="NCBI Taxonomy" id="4846"/>
    <lineage>
        <taxon>Eukaryota</taxon>
        <taxon>Fungi</taxon>
        <taxon>Fungi incertae sedis</taxon>
        <taxon>Mucoromycota</taxon>
        <taxon>Mucoromycotina</taxon>
        <taxon>Mucoromycetes</taxon>
        <taxon>Mucorales</taxon>
        <taxon>Mucorineae</taxon>
        <taxon>Rhizopodaceae</taxon>
        <taxon>Rhizopus</taxon>
    </lineage>
</organism>
<keyword evidence="4" id="KW-1185">Reference proteome</keyword>
<dbReference type="Pfam" id="PF00188">
    <property type="entry name" value="CAP"/>
    <property type="match status" value="1"/>
</dbReference>
<dbReference type="SMART" id="SM00198">
    <property type="entry name" value="SCP"/>
    <property type="match status" value="1"/>
</dbReference>
<dbReference type="SUPFAM" id="SSF55797">
    <property type="entry name" value="PR-1-like"/>
    <property type="match status" value="1"/>
</dbReference>
<gene>
    <name evidence="3" type="ORF">CU098_007321</name>
</gene>
<dbReference type="PROSITE" id="PS01009">
    <property type="entry name" value="CRISP_1"/>
    <property type="match status" value="1"/>
</dbReference>
<proteinExistence type="predicted"/>
<dbReference type="PRINTS" id="PR00837">
    <property type="entry name" value="V5TPXLIKE"/>
</dbReference>
<evidence type="ECO:0000313" key="3">
    <source>
        <dbReference type="EMBL" id="RCH96538.1"/>
    </source>
</evidence>
<keyword evidence="1" id="KW-0732">Signal</keyword>
<dbReference type="OrthoDB" id="337038at2759"/>
<dbReference type="AlphaFoldDB" id="A0A367K2Y1"/>
<dbReference type="Proteomes" id="UP000253551">
    <property type="component" value="Unassembled WGS sequence"/>
</dbReference>
<dbReference type="Gene3D" id="3.40.33.10">
    <property type="entry name" value="CAP"/>
    <property type="match status" value="1"/>
</dbReference>
<name>A0A367K2Y1_RHIST</name>
<reference evidence="3 4" key="1">
    <citation type="journal article" date="2018" name="G3 (Bethesda)">
        <title>Phylogenetic and Phylogenomic Definition of Rhizopus Species.</title>
        <authorList>
            <person name="Gryganskyi A.P."/>
            <person name="Golan J."/>
            <person name="Dolatabadi S."/>
            <person name="Mondo S."/>
            <person name="Robb S."/>
            <person name="Idnurm A."/>
            <person name="Muszewska A."/>
            <person name="Steczkiewicz K."/>
            <person name="Masonjones S."/>
            <person name="Liao H.L."/>
            <person name="Gajdeczka M.T."/>
            <person name="Anike F."/>
            <person name="Vuek A."/>
            <person name="Anishchenko I.M."/>
            <person name="Voigt K."/>
            <person name="de Hoog G.S."/>
            <person name="Smith M.E."/>
            <person name="Heitman J."/>
            <person name="Vilgalys R."/>
            <person name="Stajich J.E."/>
        </authorList>
    </citation>
    <scope>NUCLEOTIDE SEQUENCE [LARGE SCALE GENOMIC DNA]</scope>
    <source>
        <strain evidence="3 4">LSU 92-RS-03</strain>
    </source>
</reference>
<evidence type="ECO:0000313" key="4">
    <source>
        <dbReference type="Proteomes" id="UP000253551"/>
    </source>
</evidence>
<feature type="domain" description="SCP" evidence="2">
    <location>
        <begin position="30"/>
        <end position="156"/>
    </location>
</feature>
<dbReference type="InterPro" id="IPR014044">
    <property type="entry name" value="CAP_dom"/>
</dbReference>
<accession>A0A367K2Y1</accession>
<dbReference type="STRING" id="4846.A0A367K2Y1"/>
<evidence type="ECO:0000256" key="1">
    <source>
        <dbReference type="SAM" id="SignalP"/>
    </source>
</evidence>
<dbReference type="GO" id="GO:0005576">
    <property type="term" value="C:extracellular region"/>
    <property type="evidence" value="ECO:0007669"/>
    <property type="project" value="InterPro"/>
</dbReference>
<dbReference type="PANTHER" id="PTHR10334">
    <property type="entry name" value="CYSTEINE-RICH SECRETORY PROTEIN-RELATED"/>
    <property type="match status" value="1"/>
</dbReference>
<sequence length="169" mass="18527">MSFHTLTLLLAVTAVVLCTFVQTTEALNAATIKSIVSAHNKVRSKHHSPALKWNKTLATYAQKWSDGCVFEHSGGKYGENLALGYPSWASAIDGWYSEVKDYNYNKPGFSMDTGHFTQIVWKATTEVGCGVTVCDNLGKGSKLYTCSYKEPGNMVGDDNIFFTKNVLAP</sequence>
<feature type="chain" id="PRO_5016819030" description="SCP domain-containing protein" evidence="1">
    <location>
        <begin position="27"/>
        <end position="169"/>
    </location>
</feature>
<dbReference type="InterPro" id="IPR001283">
    <property type="entry name" value="CRISP-related"/>
</dbReference>
<dbReference type="InterPro" id="IPR035940">
    <property type="entry name" value="CAP_sf"/>
</dbReference>
<comment type="caution">
    <text evidence="3">The sequence shown here is derived from an EMBL/GenBank/DDBJ whole genome shotgun (WGS) entry which is preliminary data.</text>
</comment>